<keyword evidence="1" id="KW-0472">Membrane</keyword>
<sequence>MKESGIIGSPISLIRKRRTLLRATCLVFAFSLLNLIFSCSYFKVKEVKSENAAQKQEQIRRFNQEQKYLVVHTANEQYHLDNVQLDTENEMFSGELLEVSERHLHKKSPDIKIKKTYRYNTRKTDPLNEIHIYLKSDQQLELGETSIPISAIDRIAVVDKNVGRTIINVVGSTIGILALALIIFALTKSSCPYIYAHDGENYVFNGELYPGNIIRNAQNMDYLILDNMCLKDGEYKIKISNELLEVQHTDLVEMLYIDHPLEHQVLIDPEGRPVILEEMIFPALALSNGIPVTDLVSLDDEKYFGFDQPSIANELLGELSLHFPRKEQNENISLHLRLKNAMWLDYIFGKFNEKFGDYYHSFQKQQQDFSLSESRDWQESQHIPLNVYVKRNGKWVLEEKISSTGPMAFRDIGLNIDLQGVPSNEIEIKLETGLRFWEIDQAAISFSSSNTSEVKVLKPARAVTQNGVEVSRLIDKNDGEYLTQKFPGEYVEIFFEAPPIPEAYQRSLFIKNKGYYNYIRDYEGIPNFTELLKFKRPGYFTEFSKTEFENMLKSWEPEKSVDYAL</sequence>
<dbReference type="RefSeq" id="WP_156276015.1">
    <property type="nucleotide sequence ID" value="NZ_BAABGI010000003.1"/>
</dbReference>
<dbReference type="Proteomes" id="UP000460416">
    <property type="component" value="Unassembled WGS sequence"/>
</dbReference>
<protein>
    <submittedName>
        <fullName evidence="2">Uncharacterized protein</fullName>
    </submittedName>
</protein>
<keyword evidence="1" id="KW-1133">Transmembrane helix</keyword>
<proteinExistence type="predicted"/>
<dbReference type="EMBL" id="VJVW01000003">
    <property type="protein sequence ID" value="MUP42650.1"/>
    <property type="molecule type" value="Genomic_DNA"/>
</dbReference>
<comment type="caution">
    <text evidence="2">The sequence shown here is derived from an EMBL/GenBank/DDBJ whole genome shotgun (WGS) entry which is preliminary data.</text>
</comment>
<organism evidence="2 3">
    <name type="scientific">Christiangramia aestuarii</name>
    <dbReference type="NCBI Taxonomy" id="1028746"/>
    <lineage>
        <taxon>Bacteria</taxon>
        <taxon>Pseudomonadati</taxon>
        <taxon>Bacteroidota</taxon>
        <taxon>Flavobacteriia</taxon>
        <taxon>Flavobacteriales</taxon>
        <taxon>Flavobacteriaceae</taxon>
        <taxon>Christiangramia</taxon>
    </lineage>
</organism>
<reference evidence="2 3" key="1">
    <citation type="submission" date="2019-07" db="EMBL/GenBank/DDBJ databases">
        <title>Gramella aestuarii sp. nov., isolated from a tidal flat, and emended description of Gramella echinicola.</title>
        <authorList>
            <person name="Liu L."/>
        </authorList>
    </citation>
    <scope>NUCLEOTIDE SEQUENCE [LARGE SCALE GENOMIC DNA]</scope>
    <source>
        <strain evidence="2 3">BS12</strain>
    </source>
</reference>
<evidence type="ECO:0000313" key="2">
    <source>
        <dbReference type="EMBL" id="MUP42650.1"/>
    </source>
</evidence>
<dbReference type="OrthoDB" id="621906at2"/>
<keyword evidence="1" id="KW-0812">Transmembrane</keyword>
<evidence type="ECO:0000256" key="1">
    <source>
        <dbReference type="SAM" id="Phobius"/>
    </source>
</evidence>
<dbReference type="AlphaFoldDB" id="A0A7K1LQ93"/>
<keyword evidence="3" id="KW-1185">Reference proteome</keyword>
<gene>
    <name evidence="2" type="ORF">FLP08_08695</name>
</gene>
<accession>A0A7K1LQ93</accession>
<feature type="transmembrane region" description="Helical" evidence="1">
    <location>
        <begin position="20"/>
        <end position="42"/>
    </location>
</feature>
<evidence type="ECO:0000313" key="3">
    <source>
        <dbReference type="Proteomes" id="UP000460416"/>
    </source>
</evidence>
<feature type="transmembrane region" description="Helical" evidence="1">
    <location>
        <begin position="166"/>
        <end position="186"/>
    </location>
</feature>
<name>A0A7K1LQ93_9FLAO</name>